<name>A0ABV2VTP6_9ACTN</name>
<dbReference type="RefSeq" id="WP_355667703.1">
    <property type="nucleotide sequence ID" value="NZ_JBEXRX010000156.1"/>
</dbReference>
<gene>
    <name evidence="1" type="ORF">ABZ071_30615</name>
</gene>
<dbReference type="EMBL" id="JBEXRX010000156">
    <property type="protein sequence ID" value="MEU0156168.1"/>
    <property type="molecule type" value="Genomic_DNA"/>
</dbReference>
<evidence type="ECO:0000313" key="2">
    <source>
        <dbReference type="Proteomes" id="UP001550348"/>
    </source>
</evidence>
<organism evidence="1 2">
    <name type="scientific">Micromonospora fulviviridis</name>
    <dbReference type="NCBI Taxonomy" id="47860"/>
    <lineage>
        <taxon>Bacteria</taxon>
        <taxon>Bacillati</taxon>
        <taxon>Actinomycetota</taxon>
        <taxon>Actinomycetes</taxon>
        <taxon>Micromonosporales</taxon>
        <taxon>Micromonosporaceae</taxon>
        <taxon>Micromonospora</taxon>
    </lineage>
</organism>
<comment type="caution">
    <text evidence="1">The sequence shown here is derived from an EMBL/GenBank/DDBJ whole genome shotgun (WGS) entry which is preliminary data.</text>
</comment>
<keyword evidence="2" id="KW-1185">Reference proteome</keyword>
<evidence type="ECO:0000313" key="1">
    <source>
        <dbReference type="EMBL" id="MEU0156168.1"/>
    </source>
</evidence>
<protein>
    <submittedName>
        <fullName evidence="1">DUF4158 domain-containing protein</fullName>
    </submittedName>
</protein>
<accession>A0ABV2VTP6</accession>
<dbReference type="Proteomes" id="UP001550348">
    <property type="component" value="Unassembled WGS sequence"/>
</dbReference>
<proteinExistence type="predicted"/>
<reference evidence="1 2" key="1">
    <citation type="submission" date="2024-06" db="EMBL/GenBank/DDBJ databases">
        <title>The Natural Products Discovery Center: Release of the First 8490 Sequenced Strains for Exploring Actinobacteria Biosynthetic Diversity.</title>
        <authorList>
            <person name="Kalkreuter E."/>
            <person name="Kautsar S.A."/>
            <person name="Yang D."/>
            <person name="Bader C.D."/>
            <person name="Teijaro C.N."/>
            <person name="Fluegel L."/>
            <person name="Davis C.M."/>
            <person name="Simpson J.R."/>
            <person name="Lauterbach L."/>
            <person name="Steele A.D."/>
            <person name="Gui C."/>
            <person name="Meng S."/>
            <person name="Li G."/>
            <person name="Viehrig K."/>
            <person name="Ye F."/>
            <person name="Su P."/>
            <person name="Kiefer A.F."/>
            <person name="Nichols A."/>
            <person name="Cepeda A.J."/>
            <person name="Yan W."/>
            <person name="Fan B."/>
            <person name="Jiang Y."/>
            <person name="Adhikari A."/>
            <person name="Zheng C.-J."/>
            <person name="Schuster L."/>
            <person name="Cowan T.M."/>
            <person name="Smanski M.J."/>
            <person name="Chevrette M.G."/>
            <person name="De Carvalho L.P.S."/>
            <person name="Shen B."/>
        </authorList>
    </citation>
    <scope>NUCLEOTIDE SEQUENCE [LARGE SCALE GENOMIC DNA]</scope>
    <source>
        <strain evidence="1 2">NPDC006286</strain>
    </source>
</reference>
<sequence>MATKRGATRLGFAVLLKFYGRYGRFPRGRAEVKQDAVEFVAAQVKMPAADFGYPARSSAGILDEVAGSLNIRAPASAVSPASSSRWGLPLGALLVGGHPRVDGGRGRSVRNLARSLVW</sequence>